<accession>A0A4Y7SHM3</accession>
<dbReference type="GO" id="GO:0016787">
    <property type="term" value="F:hydrolase activity"/>
    <property type="evidence" value="ECO:0007669"/>
    <property type="project" value="UniProtKB-KW"/>
</dbReference>
<dbReference type="InterPro" id="IPR016191">
    <property type="entry name" value="Ribonuclease/ribotoxin"/>
</dbReference>
<keyword evidence="6" id="KW-1185">Reference proteome</keyword>
<evidence type="ECO:0000256" key="1">
    <source>
        <dbReference type="ARBA" id="ARBA00022722"/>
    </source>
</evidence>
<dbReference type="GO" id="GO:0004540">
    <property type="term" value="F:RNA nuclease activity"/>
    <property type="evidence" value="ECO:0007669"/>
    <property type="project" value="InterPro"/>
</dbReference>
<proteinExistence type="predicted"/>
<evidence type="ECO:0000313" key="6">
    <source>
        <dbReference type="Proteomes" id="UP000298030"/>
    </source>
</evidence>
<feature type="signal peptide" evidence="4">
    <location>
        <begin position="1"/>
        <end position="22"/>
    </location>
</feature>
<sequence length="332" mass="35602">MRFSFALAAALPLLARFTSTFAAPVALDSDELSYRSVDDLEVRESMADLAADFSLRDVRDYLDAVLEARAKGAPYKAKEKKKVSAADQKARKNAVRTKQATNQANNAAKKKALQAKQATEPRYAKPRSAGKQKPNVPGYRAKGRAEGRRLPKQPKTPKPQAKKGDRPNAKAQAKQAAANARRKSRATANGAQFADAKAQMSKTTNLPGRKQKFTANGHTVTGKDVRTAVFNSHHFNGNKGSKPSPKQFNNREQGPAGAKTKPLPHMTGSGNEFPVVKKAGGYQGGGDVGTMRAITQPNGSGGHSFKGVVAHDASRAPSHPGYNDHLQVHPHA</sequence>
<feature type="compositionally biased region" description="Polar residues" evidence="3">
    <location>
        <begin position="235"/>
        <end position="252"/>
    </location>
</feature>
<dbReference type="OrthoDB" id="2963718at2759"/>
<feature type="region of interest" description="Disordered" evidence="3">
    <location>
        <begin position="74"/>
        <end position="219"/>
    </location>
</feature>
<evidence type="ECO:0000313" key="5">
    <source>
        <dbReference type="EMBL" id="TEB21241.1"/>
    </source>
</evidence>
<keyword evidence="4" id="KW-0732">Signal</keyword>
<comment type="caution">
    <text evidence="5">The sequence shown here is derived from an EMBL/GenBank/DDBJ whole genome shotgun (WGS) entry which is preliminary data.</text>
</comment>
<feature type="region of interest" description="Disordered" evidence="3">
    <location>
        <begin position="313"/>
        <end position="332"/>
    </location>
</feature>
<organism evidence="5 6">
    <name type="scientific">Coprinellus micaceus</name>
    <name type="common">Glistening ink-cap mushroom</name>
    <name type="synonym">Coprinus micaceus</name>
    <dbReference type="NCBI Taxonomy" id="71717"/>
    <lineage>
        <taxon>Eukaryota</taxon>
        <taxon>Fungi</taxon>
        <taxon>Dikarya</taxon>
        <taxon>Basidiomycota</taxon>
        <taxon>Agaricomycotina</taxon>
        <taxon>Agaricomycetes</taxon>
        <taxon>Agaricomycetidae</taxon>
        <taxon>Agaricales</taxon>
        <taxon>Agaricineae</taxon>
        <taxon>Psathyrellaceae</taxon>
        <taxon>Coprinellus</taxon>
    </lineage>
</organism>
<evidence type="ECO:0000256" key="3">
    <source>
        <dbReference type="SAM" id="MobiDB-lite"/>
    </source>
</evidence>
<name>A0A4Y7SHM3_COPMI</name>
<reference evidence="5 6" key="1">
    <citation type="journal article" date="2019" name="Nat. Ecol. Evol.">
        <title>Megaphylogeny resolves global patterns of mushroom evolution.</title>
        <authorList>
            <person name="Varga T."/>
            <person name="Krizsan K."/>
            <person name="Foldi C."/>
            <person name="Dima B."/>
            <person name="Sanchez-Garcia M."/>
            <person name="Sanchez-Ramirez S."/>
            <person name="Szollosi G.J."/>
            <person name="Szarkandi J.G."/>
            <person name="Papp V."/>
            <person name="Albert L."/>
            <person name="Andreopoulos W."/>
            <person name="Angelini C."/>
            <person name="Antonin V."/>
            <person name="Barry K.W."/>
            <person name="Bougher N.L."/>
            <person name="Buchanan P."/>
            <person name="Buyck B."/>
            <person name="Bense V."/>
            <person name="Catcheside P."/>
            <person name="Chovatia M."/>
            <person name="Cooper J."/>
            <person name="Damon W."/>
            <person name="Desjardin D."/>
            <person name="Finy P."/>
            <person name="Geml J."/>
            <person name="Haridas S."/>
            <person name="Hughes K."/>
            <person name="Justo A."/>
            <person name="Karasinski D."/>
            <person name="Kautmanova I."/>
            <person name="Kiss B."/>
            <person name="Kocsube S."/>
            <person name="Kotiranta H."/>
            <person name="LaButti K.M."/>
            <person name="Lechner B.E."/>
            <person name="Liimatainen K."/>
            <person name="Lipzen A."/>
            <person name="Lukacs Z."/>
            <person name="Mihaltcheva S."/>
            <person name="Morgado L.N."/>
            <person name="Niskanen T."/>
            <person name="Noordeloos M.E."/>
            <person name="Ohm R.A."/>
            <person name="Ortiz-Santana B."/>
            <person name="Ovrebo C."/>
            <person name="Racz N."/>
            <person name="Riley R."/>
            <person name="Savchenko A."/>
            <person name="Shiryaev A."/>
            <person name="Soop K."/>
            <person name="Spirin V."/>
            <person name="Szebenyi C."/>
            <person name="Tomsovsky M."/>
            <person name="Tulloss R.E."/>
            <person name="Uehling J."/>
            <person name="Grigoriev I.V."/>
            <person name="Vagvolgyi C."/>
            <person name="Papp T."/>
            <person name="Martin F.M."/>
            <person name="Miettinen O."/>
            <person name="Hibbett D.S."/>
            <person name="Nagy L.G."/>
        </authorList>
    </citation>
    <scope>NUCLEOTIDE SEQUENCE [LARGE SCALE GENOMIC DNA]</scope>
    <source>
        <strain evidence="5 6">FP101781</strain>
    </source>
</reference>
<dbReference type="Proteomes" id="UP000298030">
    <property type="component" value="Unassembled WGS sequence"/>
</dbReference>
<dbReference type="AlphaFoldDB" id="A0A4Y7SHM3"/>
<keyword evidence="2" id="KW-0378">Hydrolase</keyword>
<feature type="region of interest" description="Disordered" evidence="3">
    <location>
        <begin position="235"/>
        <end position="271"/>
    </location>
</feature>
<dbReference type="Gene3D" id="3.10.450.30">
    <property type="entry name" value="Microbial ribonucleases"/>
    <property type="match status" value="1"/>
</dbReference>
<dbReference type="GO" id="GO:0003723">
    <property type="term" value="F:RNA binding"/>
    <property type="evidence" value="ECO:0007669"/>
    <property type="project" value="InterPro"/>
</dbReference>
<evidence type="ECO:0000256" key="2">
    <source>
        <dbReference type="ARBA" id="ARBA00022801"/>
    </source>
</evidence>
<dbReference type="SUPFAM" id="SSF53933">
    <property type="entry name" value="Microbial ribonucleases"/>
    <property type="match status" value="1"/>
</dbReference>
<protein>
    <submittedName>
        <fullName evidence="5">Uncharacterized protein</fullName>
    </submittedName>
</protein>
<keyword evidence="1" id="KW-0540">Nuclease</keyword>
<feature type="chain" id="PRO_5021216798" evidence="4">
    <location>
        <begin position="23"/>
        <end position="332"/>
    </location>
</feature>
<gene>
    <name evidence="5" type="ORF">FA13DRAFT_1800128</name>
</gene>
<feature type="compositionally biased region" description="Low complexity" evidence="3">
    <location>
        <begin position="97"/>
        <end position="107"/>
    </location>
</feature>
<evidence type="ECO:0000256" key="4">
    <source>
        <dbReference type="SAM" id="SignalP"/>
    </source>
</evidence>
<feature type="compositionally biased region" description="Low complexity" evidence="3">
    <location>
        <begin position="169"/>
        <end position="179"/>
    </location>
</feature>
<dbReference type="EMBL" id="QPFP01000117">
    <property type="protein sequence ID" value="TEB21241.1"/>
    <property type="molecule type" value="Genomic_DNA"/>
</dbReference>